<dbReference type="InterPro" id="IPR000847">
    <property type="entry name" value="LysR_HTH_N"/>
</dbReference>
<dbReference type="InterPro" id="IPR036388">
    <property type="entry name" value="WH-like_DNA-bd_sf"/>
</dbReference>
<comment type="similarity">
    <text evidence="1">Belongs to the LysR transcriptional regulatory family.</text>
</comment>
<dbReference type="PANTHER" id="PTHR30419">
    <property type="entry name" value="HTH-TYPE TRANSCRIPTIONAL REGULATOR YBHD"/>
    <property type="match status" value="1"/>
</dbReference>
<evidence type="ECO:0000313" key="7">
    <source>
        <dbReference type="Proteomes" id="UP000006055"/>
    </source>
</evidence>
<sequence>MNLKQLEIFHYFCLSGSMSRTAAHLRVSQPAISQHLHGFEEDCGVKLFYRDGTTYRLTDTGEAIFLLTKRIFSRVAQISSLLEQAQKGQAERLRVGTTKGYAFTLMPDVLSQFQSKFPGVQVILSEGNSAELLTRLRRRKEDLVIVANSTYDSTMRPIPFARAKFILVARPDHPLAQRTEVSLKDLTNEALIIREPGSGSREVILKRLNQSGVKLSVVAESENLSFILGYIERNMGISFILAQEVRRELSEGILKQINLVEGPITFQSDIVTLRGEPLTIPIRYFIKVARKFQQSNSV</sequence>
<dbReference type="AlphaFoldDB" id="I4C1W0"/>
<dbReference type="Proteomes" id="UP000006055">
    <property type="component" value="Chromosome"/>
</dbReference>
<feature type="domain" description="HTH lysR-type" evidence="5">
    <location>
        <begin position="1"/>
        <end position="58"/>
    </location>
</feature>
<dbReference type="Gene3D" id="1.10.10.10">
    <property type="entry name" value="Winged helix-like DNA-binding domain superfamily/Winged helix DNA-binding domain"/>
    <property type="match status" value="1"/>
</dbReference>
<keyword evidence="3" id="KW-0238">DNA-binding</keyword>
<gene>
    <name evidence="6" type="ordered locus">Desti_0827</name>
</gene>
<dbReference type="InterPro" id="IPR050950">
    <property type="entry name" value="HTH-type_LysR_regulators"/>
</dbReference>
<evidence type="ECO:0000259" key="5">
    <source>
        <dbReference type="PROSITE" id="PS50931"/>
    </source>
</evidence>
<dbReference type="Pfam" id="PF03466">
    <property type="entry name" value="LysR_substrate"/>
    <property type="match status" value="1"/>
</dbReference>
<evidence type="ECO:0000256" key="2">
    <source>
        <dbReference type="ARBA" id="ARBA00023015"/>
    </source>
</evidence>
<dbReference type="Gene3D" id="3.40.190.290">
    <property type="match status" value="1"/>
</dbReference>
<dbReference type="KEGG" id="dti:Desti_0827"/>
<dbReference type="PROSITE" id="PS50931">
    <property type="entry name" value="HTH_LYSR"/>
    <property type="match status" value="1"/>
</dbReference>
<dbReference type="Pfam" id="PF00126">
    <property type="entry name" value="HTH_1"/>
    <property type="match status" value="1"/>
</dbReference>
<dbReference type="InterPro" id="IPR036390">
    <property type="entry name" value="WH_DNA-bd_sf"/>
</dbReference>
<dbReference type="RefSeq" id="WP_014808707.1">
    <property type="nucleotide sequence ID" value="NC_018025.1"/>
</dbReference>
<dbReference type="STRING" id="706587.Desti_0827"/>
<dbReference type="GO" id="GO:0005829">
    <property type="term" value="C:cytosol"/>
    <property type="evidence" value="ECO:0007669"/>
    <property type="project" value="TreeGrafter"/>
</dbReference>
<organism evidence="6 7">
    <name type="scientific">Desulfomonile tiedjei (strain ATCC 49306 / DSM 6799 / DCB-1)</name>
    <dbReference type="NCBI Taxonomy" id="706587"/>
    <lineage>
        <taxon>Bacteria</taxon>
        <taxon>Pseudomonadati</taxon>
        <taxon>Thermodesulfobacteriota</taxon>
        <taxon>Desulfomonilia</taxon>
        <taxon>Desulfomonilales</taxon>
        <taxon>Desulfomonilaceae</taxon>
        <taxon>Desulfomonile</taxon>
    </lineage>
</organism>
<evidence type="ECO:0000256" key="3">
    <source>
        <dbReference type="ARBA" id="ARBA00023125"/>
    </source>
</evidence>
<dbReference type="SUPFAM" id="SSF53850">
    <property type="entry name" value="Periplasmic binding protein-like II"/>
    <property type="match status" value="1"/>
</dbReference>
<keyword evidence="7" id="KW-1185">Reference proteome</keyword>
<dbReference type="CDD" id="cd05466">
    <property type="entry name" value="PBP2_LTTR_substrate"/>
    <property type="match status" value="1"/>
</dbReference>
<evidence type="ECO:0000256" key="1">
    <source>
        <dbReference type="ARBA" id="ARBA00009437"/>
    </source>
</evidence>
<keyword evidence="4" id="KW-0804">Transcription</keyword>
<dbReference type="SUPFAM" id="SSF46785">
    <property type="entry name" value="Winged helix' DNA-binding domain"/>
    <property type="match status" value="1"/>
</dbReference>
<dbReference type="OrthoDB" id="464481at2"/>
<dbReference type="EMBL" id="CP003360">
    <property type="protein sequence ID" value="AFM23551.1"/>
    <property type="molecule type" value="Genomic_DNA"/>
</dbReference>
<reference evidence="7" key="1">
    <citation type="submission" date="2012-06" db="EMBL/GenBank/DDBJ databases">
        <title>Complete sequence of chromosome of Desulfomonile tiedjei DSM 6799.</title>
        <authorList>
            <person name="Lucas S."/>
            <person name="Copeland A."/>
            <person name="Lapidus A."/>
            <person name="Glavina del Rio T."/>
            <person name="Dalin E."/>
            <person name="Tice H."/>
            <person name="Bruce D."/>
            <person name="Goodwin L."/>
            <person name="Pitluck S."/>
            <person name="Peters L."/>
            <person name="Ovchinnikova G."/>
            <person name="Zeytun A."/>
            <person name="Lu M."/>
            <person name="Kyrpides N."/>
            <person name="Mavromatis K."/>
            <person name="Ivanova N."/>
            <person name="Brettin T."/>
            <person name="Detter J.C."/>
            <person name="Han C."/>
            <person name="Larimer F."/>
            <person name="Land M."/>
            <person name="Hauser L."/>
            <person name="Markowitz V."/>
            <person name="Cheng J.-F."/>
            <person name="Hugenholtz P."/>
            <person name="Woyke T."/>
            <person name="Wu D."/>
            <person name="Spring S."/>
            <person name="Schroeder M."/>
            <person name="Brambilla E."/>
            <person name="Klenk H.-P."/>
            <person name="Eisen J.A."/>
        </authorList>
    </citation>
    <scope>NUCLEOTIDE SEQUENCE [LARGE SCALE GENOMIC DNA]</scope>
    <source>
        <strain evidence="7">ATCC 49306 / DSM 6799 / DCB-1</strain>
    </source>
</reference>
<dbReference type="HOGENOM" id="CLU_039613_6_1_7"/>
<keyword evidence="2" id="KW-0805">Transcription regulation</keyword>
<protein>
    <submittedName>
        <fullName evidence="6">Transcriptional regulator</fullName>
    </submittedName>
</protein>
<dbReference type="GO" id="GO:0003700">
    <property type="term" value="F:DNA-binding transcription factor activity"/>
    <property type="evidence" value="ECO:0007669"/>
    <property type="project" value="InterPro"/>
</dbReference>
<evidence type="ECO:0000313" key="6">
    <source>
        <dbReference type="EMBL" id="AFM23551.1"/>
    </source>
</evidence>
<proteinExistence type="inferred from homology"/>
<evidence type="ECO:0000256" key="4">
    <source>
        <dbReference type="ARBA" id="ARBA00023163"/>
    </source>
</evidence>
<dbReference type="GO" id="GO:0003677">
    <property type="term" value="F:DNA binding"/>
    <property type="evidence" value="ECO:0007669"/>
    <property type="project" value="UniProtKB-KW"/>
</dbReference>
<accession>I4C1W0</accession>
<name>I4C1W0_DESTA</name>
<dbReference type="eggNOG" id="COG0583">
    <property type="taxonomic scope" value="Bacteria"/>
</dbReference>
<dbReference type="InterPro" id="IPR005119">
    <property type="entry name" value="LysR_subst-bd"/>
</dbReference>